<comment type="similarity">
    <text evidence="1">Belongs to the heat shock protein 70 family.</text>
</comment>
<name>A0AAU0MT83_UREUN</name>
<dbReference type="Gene3D" id="3.30.420.40">
    <property type="match status" value="2"/>
</dbReference>
<dbReference type="GO" id="GO:0140662">
    <property type="term" value="F:ATP-dependent protein folding chaperone"/>
    <property type="evidence" value="ECO:0007669"/>
    <property type="project" value="InterPro"/>
</dbReference>
<keyword evidence="3" id="KW-0067">ATP-binding</keyword>
<proteinExistence type="evidence at transcript level"/>
<dbReference type="AlphaFoldDB" id="A0AAU0MT83"/>
<dbReference type="SUPFAM" id="SSF53067">
    <property type="entry name" value="Actin-like ATPase domain"/>
    <property type="match status" value="2"/>
</dbReference>
<keyword evidence="4" id="KW-0346">Stress response</keyword>
<reference evidence="4" key="1">
    <citation type="submission" date="2022-02" db="EMBL/GenBank/DDBJ databases">
        <authorList>
            <person name="Liu D.D."/>
        </authorList>
    </citation>
    <scope>NUCLEOTIDE SEQUENCE</scope>
</reference>
<dbReference type="PANTHER" id="PTHR14187">
    <property type="entry name" value="ALPHA KINASE/ELONGATION FACTOR 2 KINASE"/>
    <property type="match status" value="1"/>
</dbReference>
<dbReference type="EMBL" id="OM803166">
    <property type="protein sequence ID" value="WOS59945.1"/>
    <property type="molecule type" value="mRNA"/>
</dbReference>
<gene>
    <name evidence="4" type="primary">HSPA12</name>
</gene>
<dbReference type="Pfam" id="PF00012">
    <property type="entry name" value="HSP70"/>
    <property type="match status" value="1"/>
</dbReference>
<evidence type="ECO:0000313" key="4">
    <source>
        <dbReference type="EMBL" id="WOS59945.1"/>
    </source>
</evidence>
<dbReference type="InterPro" id="IPR043129">
    <property type="entry name" value="ATPase_NBD"/>
</dbReference>
<dbReference type="PANTHER" id="PTHR14187:SF5">
    <property type="entry name" value="HEAT SHOCK 70 KDA PROTEIN 12A"/>
    <property type="match status" value="1"/>
</dbReference>
<dbReference type="GO" id="GO:0005524">
    <property type="term" value="F:ATP binding"/>
    <property type="evidence" value="ECO:0007669"/>
    <property type="project" value="UniProtKB-KW"/>
</dbReference>
<sequence length="591" mass="64940">MASASTSELSDSFQNKSHLLVAAIDFGTTYSGYAFSAVSKKDDIRVYTDWGNVVAVPSAQKTPTVVLMRNEGNKCLAFGYDALHDYSELDEDEIDGYSIYQKFKMSLHTTKNIGRATYVPAKRGNATSAMGLFSYGLKYLAEHLIGTVGKETGESVTKDQIRWVITVPAIWSDAAKQFMRQAAFQAELIPTKDSDSLVIALEPEAASLYCRQLDINHLLCTGDSKMGVGTKYLVLDCGGGTLDVTVHHLKEGNKIAELYKATGADLGGSKVDENFIRLLEAILGDSVITSFQRSCASDFLSMMSLFEQKKRVVDPVKKQSLNIPLSSALGDLYNDMTGDRLKNAISPEWKDKGVAFKNGLLCIPHDMILGVFAPVVDKIVSHVRKLLQVEQVKAISHILVVGGFADSPYLQYELKREFGAIKKIIIPPDASSCVMKGATMFGHDPSSIISRNSRKTYGTDVYPMFDPTKHDAGKTKMYGDKLRAEGLFRTWIKQGEEVRMDKALTFSHVPVTPDQTNMSIGLYCSDHIDPRYCSDSNVEQLGNITVQLPGSGLDRKVEVKIMFGGTEITVEGRDCRPGGAKTRTTVNFLSD</sequence>
<accession>A0AAU0MT83</accession>
<dbReference type="CDD" id="cd10229">
    <property type="entry name" value="ASKHA_NBD_HSP70_HSPA12"/>
    <property type="match status" value="1"/>
</dbReference>
<evidence type="ECO:0000256" key="2">
    <source>
        <dbReference type="ARBA" id="ARBA00022741"/>
    </source>
</evidence>
<protein>
    <submittedName>
        <fullName evidence="4">Heat shock protein family A member 12 variant X6</fullName>
    </submittedName>
</protein>
<organism evidence="4">
    <name type="scientific">Urechis unicinctus</name>
    <name type="common">Fat innkeeper worm</name>
    <name type="synonym">Chinese penis fish</name>
    <dbReference type="NCBI Taxonomy" id="6432"/>
    <lineage>
        <taxon>Eukaryota</taxon>
        <taxon>Metazoa</taxon>
        <taxon>Spiralia</taxon>
        <taxon>Lophotrochozoa</taxon>
        <taxon>Annelida</taxon>
        <taxon>Polychaeta</taxon>
        <taxon>Echiura</taxon>
        <taxon>Xenopneusta</taxon>
        <taxon>Urechidae</taxon>
        <taxon>Urechis</taxon>
    </lineage>
</organism>
<evidence type="ECO:0000256" key="1">
    <source>
        <dbReference type="ARBA" id="ARBA00007381"/>
    </source>
</evidence>
<dbReference type="InterPro" id="IPR013126">
    <property type="entry name" value="Hsp_70_fam"/>
</dbReference>
<evidence type="ECO:0000256" key="3">
    <source>
        <dbReference type="ARBA" id="ARBA00022840"/>
    </source>
</evidence>
<keyword evidence="2" id="KW-0547">Nucleotide-binding</keyword>